<feature type="domain" description="HTH marR-type" evidence="4">
    <location>
        <begin position="1"/>
        <end position="137"/>
    </location>
</feature>
<evidence type="ECO:0000313" key="6">
    <source>
        <dbReference type="Proteomes" id="UP001595880"/>
    </source>
</evidence>
<evidence type="ECO:0000259" key="4">
    <source>
        <dbReference type="PROSITE" id="PS50995"/>
    </source>
</evidence>
<dbReference type="PROSITE" id="PS50995">
    <property type="entry name" value="HTH_MARR_2"/>
    <property type="match status" value="1"/>
</dbReference>
<keyword evidence="3" id="KW-0804">Transcription</keyword>
<organism evidence="5 6">
    <name type="scientific">Gracilibacillus marinus</name>
    <dbReference type="NCBI Taxonomy" id="630535"/>
    <lineage>
        <taxon>Bacteria</taxon>
        <taxon>Bacillati</taxon>
        <taxon>Bacillota</taxon>
        <taxon>Bacilli</taxon>
        <taxon>Bacillales</taxon>
        <taxon>Bacillaceae</taxon>
        <taxon>Gracilibacillus</taxon>
    </lineage>
</organism>
<keyword evidence="1" id="KW-0805">Transcription regulation</keyword>
<gene>
    <name evidence="5" type="ORF">ACFOZ1_02285</name>
</gene>
<evidence type="ECO:0000256" key="3">
    <source>
        <dbReference type="ARBA" id="ARBA00023163"/>
    </source>
</evidence>
<proteinExistence type="predicted"/>
<evidence type="ECO:0000313" key="5">
    <source>
        <dbReference type="EMBL" id="MFC4386628.1"/>
    </source>
</evidence>
<sequence>MNQESIFELIRTAEYLNNESMILFVSMFNKNVGVSQVLVLAELAEKGPQMQSRLSKRLGYTPGAMTGIANKLIKEGYAEREYDETDRRIIRIAITEKGTQLLQEAQKQGKKMRENLYSVLTEEEVVQLFTIQKKLIKQVLHLKSQIDKKE</sequence>
<dbReference type="Gene3D" id="1.10.10.10">
    <property type="entry name" value="Winged helix-like DNA-binding domain superfamily/Winged helix DNA-binding domain"/>
    <property type="match status" value="1"/>
</dbReference>
<dbReference type="PANTHER" id="PTHR42756">
    <property type="entry name" value="TRANSCRIPTIONAL REGULATOR, MARR"/>
    <property type="match status" value="1"/>
</dbReference>
<dbReference type="SMART" id="SM00347">
    <property type="entry name" value="HTH_MARR"/>
    <property type="match status" value="1"/>
</dbReference>
<dbReference type="Pfam" id="PF01047">
    <property type="entry name" value="MarR"/>
    <property type="match status" value="1"/>
</dbReference>
<dbReference type="InterPro" id="IPR036388">
    <property type="entry name" value="WH-like_DNA-bd_sf"/>
</dbReference>
<reference evidence="6" key="1">
    <citation type="journal article" date="2019" name="Int. J. Syst. Evol. Microbiol.">
        <title>The Global Catalogue of Microorganisms (GCM) 10K type strain sequencing project: providing services to taxonomists for standard genome sequencing and annotation.</title>
        <authorList>
            <consortium name="The Broad Institute Genomics Platform"/>
            <consortium name="The Broad Institute Genome Sequencing Center for Infectious Disease"/>
            <person name="Wu L."/>
            <person name="Ma J."/>
        </authorList>
    </citation>
    <scope>NUCLEOTIDE SEQUENCE [LARGE SCALE GENOMIC DNA]</scope>
    <source>
        <strain evidence="6">KACC 14058</strain>
    </source>
</reference>
<dbReference type="EMBL" id="JBHSDV010000001">
    <property type="protein sequence ID" value="MFC4386628.1"/>
    <property type="molecule type" value="Genomic_DNA"/>
</dbReference>
<dbReference type="InterPro" id="IPR000835">
    <property type="entry name" value="HTH_MarR-typ"/>
</dbReference>
<evidence type="ECO:0000256" key="2">
    <source>
        <dbReference type="ARBA" id="ARBA00023125"/>
    </source>
</evidence>
<keyword evidence="6" id="KW-1185">Reference proteome</keyword>
<dbReference type="RefSeq" id="WP_390195377.1">
    <property type="nucleotide sequence ID" value="NZ_JBHSDV010000001.1"/>
</dbReference>
<dbReference type="SUPFAM" id="SSF46785">
    <property type="entry name" value="Winged helix' DNA-binding domain"/>
    <property type="match status" value="1"/>
</dbReference>
<dbReference type="PANTHER" id="PTHR42756:SF1">
    <property type="entry name" value="TRANSCRIPTIONAL REPRESSOR OF EMRAB OPERON"/>
    <property type="match status" value="1"/>
</dbReference>
<keyword evidence="2" id="KW-0238">DNA-binding</keyword>
<accession>A0ABV8VTX6</accession>
<comment type="caution">
    <text evidence="5">The sequence shown here is derived from an EMBL/GenBank/DDBJ whole genome shotgun (WGS) entry which is preliminary data.</text>
</comment>
<dbReference type="InterPro" id="IPR036390">
    <property type="entry name" value="WH_DNA-bd_sf"/>
</dbReference>
<dbReference type="Proteomes" id="UP001595880">
    <property type="component" value="Unassembled WGS sequence"/>
</dbReference>
<dbReference type="PRINTS" id="PR00598">
    <property type="entry name" value="HTHMARR"/>
</dbReference>
<protein>
    <submittedName>
        <fullName evidence="5">MarR family winged helix-turn-helix transcriptional regulator</fullName>
    </submittedName>
</protein>
<name>A0ABV8VTX6_9BACI</name>
<evidence type="ECO:0000256" key="1">
    <source>
        <dbReference type="ARBA" id="ARBA00023015"/>
    </source>
</evidence>